<dbReference type="EMBL" id="ASGP02000007">
    <property type="protein sequence ID" value="KAH9497774.1"/>
    <property type="molecule type" value="Genomic_DNA"/>
</dbReference>
<evidence type="ECO:0000313" key="2">
    <source>
        <dbReference type="Proteomes" id="UP000790347"/>
    </source>
</evidence>
<reference evidence="1" key="2">
    <citation type="journal article" date="2022" name="Res Sq">
        <title>Comparative Genomics Reveals Insights into the Divergent Evolution of Astigmatic Mites and Household Pest Adaptations.</title>
        <authorList>
            <person name="Xiong Q."/>
            <person name="Wan A.T.-Y."/>
            <person name="Liu X.-Y."/>
            <person name="Fung C.S.-H."/>
            <person name="Xiao X."/>
            <person name="Malainual N."/>
            <person name="Hou J."/>
            <person name="Wang L."/>
            <person name="Wang M."/>
            <person name="Yang K."/>
            <person name="Cui Y."/>
            <person name="Leung E."/>
            <person name="Nong W."/>
            <person name="Shin S.-K."/>
            <person name="Au S."/>
            <person name="Jeong K.Y."/>
            <person name="Chew F.T."/>
            <person name="Hui J."/>
            <person name="Leung T.F."/>
            <person name="Tungtrongchitr A."/>
            <person name="Zhong N."/>
            <person name="Liu Z."/>
            <person name="Tsui S."/>
        </authorList>
    </citation>
    <scope>NUCLEOTIDE SEQUENCE</scope>
    <source>
        <strain evidence="1">Derf</strain>
        <tissue evidence="1">Whole organism</tissue>
    </source>
</reference>
<name>A0A922KWX0_DERFA</name>
<accession>A0A922KWX0</accession>
<reference evidence="1" key="1">
    <citation type="submission" date="2013-05" db="EMBL/GenBank/DDBJ databases">
        <authorList>
            <person name="Yim A.K.Y."/>
            <person name="Chan T.F."/>
            <person name="Ji K.M."/>
            <person name="Liu X.Y."/>
            <person name="Zhou J.W."/>
            <person name="Li R.Q."/>
            <person name="Yang K.Y."/>
            <person name="Li J."/>
            <person name="Li M."/>
            <person name="Law P.T.W."/>
            <person name="Wu Y.L."/>
            <person name="Cai Z.L."/>
            <person name="Qin H."/>
            <person name="Bao Y."/>
            <person name="Leung R.K.K."/>
            <person name="Ng P.K.S."/>
            <person name="Zou J."/>
            <person name="Zhong X.J."/>
            <person name="Ran P.X."/>
            <person name="Zhong N.S."/>
            <person name="Liu Z.G."/>
            <person name="Tsui S.K.W."/>
        </authorList>
    </citation>
    <scope>NUCLEOTIDE SEQUENCE</scope>
    <source>
        <strain evidence="1">Derf</strain>
        <tissue evidence="1">Whole organism</tissue>
    </source>
</reference>
<protein>
    <submittedName>
        <fullName evidence="1">Uncharacterized protein</fullName>
    </submittedName>
</protein>
<proteinExistence type="predicted"/>
<evidence type="ECO:0000313" key="1">
    <source>
        <dbReference type="EMBL" id="KAH9497774.1"/>
    </source>
</evidence>
<organism evidence="1 2">
    <name type="scientific">Dermatophagoides farinae</name>
    <name type="common">American house dust mite</name>
    <dbReference type="NCBI Taxonomy" id="6954"/>
    <lineage>
        <taxon>Eukaryota</taxon>
        <taxon>Metazoa</taxon>
        <taxon>Ecdysozoa</taxon>
        <taxon>Arthropoda</taxon>
        <taxon>Chelicerata</taxon>
        <taxon>Arachnida</taxon>
        <taxon>Acari</taxon>
        <taxon>Acariformes</taxon>
        <taxon>Sarcoptiformes</taxon>
        <taxon>Astigmata</taxon>
        <taxon>Psoroptidia</taxon>
        <taxon>Analgoidea</taxon>
        <taxon>Pyroglyphidae</taxon>
        <taxon>Dermatophagoidinae</taxon>
        <taxon>Dermatophagoides</taxon>
    </lineage>
</organism>
<dbReference type="Proteomes" id="UP000790347">
    <property type="component" value="Unassembled WGS sequence"/>
</dbReference>
<sequence length="126" mass="14175">MHHNQYVLHVMTKQISSIQSLNVWKFSIFQYNPTLVPVQYDHKRNSLNDSFSTRTRFGCKRCTTGGDESISCLILATGDVGGIIAATVVVVFEILSFSNDDGNLFDSVVEFCIQILQLLEYTCVEC</sequence>
<gene>
    <name evidence="1" type="ORF">DERF_013734</name>
</gene>
<keyword evidence="2" id="KW-1185">Reference proteome</keyword>
<comment type="caution">
    <text evidence="1">The sequence shown here is derived from an EMBL/GenBank/DDBJ whole genome shotgun (WGS) entry which is preliminary data.</text>
</comment>
<dbReference type="AlphaFoldDB" id="A0A922KWX0"/>